<dbReference type="PANTHER" id="PTHR43283">
    <property type="entry name" value="BETA-LACTAMASE-RELATED"/>
    <property type="match status" value="1"/>
</dbReference>
<reference evidence="3 4" key="1">
    <citation type="submission" date="2020-08" db="EMBL/GenBank/DDBJ databases">
        <title>Functional genomics of gut bacteria from endangered species of beetles.</title>
        <authorList>
            <person name="Carlos-Shanley C."/>
        </authorList>
    </citation>
    <scope>NUCLEOTIDE SEQUENCE [LARGE SCALE GENOMIC DNA]</scope>
    <source>
        <strain evidence="3 4">S00224</strain>
    </source>
</reference>
<gene>
    <name evidence="3" type="ORF">HNP52_001972</name>
</gene>
<dbReference type="Pfam" id="PF00144">
    <property type="entry name" value="Beta-lactamase"/>
    <property type="match status" value="1"/>
</dbReference>
<evidence type="ECO:0000313" key="3">
    <source>
        <dbReference type="EMBL" id="MBB4838903.1"/>
    </source>
</evidence>
<comment type="caution">
    <text evidence="3">The sequence shown here is derived from an EMBL/GenBank/DDBJ whole genome shotgun (WGS) entry which is preliminary data.</text>
</comment>
<dbReference type="InterPro" id="IPR012338">
    <property type="entry name" value="Beta-lactam/transpept-like"/>
</dbReference>
<dbReference type="InterPro" id="IPR001466">
    <property type="entry name" value="Beta-lactam-related"/>
</dbReference>
<feature type="chain" id="PRO_5031166490" evidence="1">
    <location>
        <begin position="23"/>
        <end position="393"/>
    </location>
</feature>
<dbReference type="SUPFAM" id="SSF56601">
    <property type="entry name" value="beta-lactamase/transpeptidase-like"/>
    <property type="match status" value="1"/>
</dbReference>
<dbReference type="EMBL" id="JACHLN010000002">
    <property type="protein sequence ID" value="MBB4838903.1"/>
    <property type="molecule type" value="Genomic_DNA"/>
</dbReference>
<keyword evidence="1" id="KW-0732">Signal</keyword>
<dbReference type="InterPro" id="IPR050789">
    <property type="entry name" value="Diverse_Enzym_Activities"/>
</dbReference>
<feature type="domain" description="Beta-lactamase-related" evidence="2">
    <location>
        <begin position="94"/>
        <end position="371"/>
    </location>
</feature>
<name>A0A7W7K1C5_9SPHN</name>
<evidence type="ECO:0000259" key="2">
    <source>
        <dbReference type="Pfam" id="PF00144"/>
    </source>
</evidence>
<evidence type="ECO:0000313" key="4">
    <source>
        <dbReference type="Proteomes" id="UP000575241"/>
    </source>
</evidence>
<dbReference type="AlphaFoldDB" id="A0A7W7K1C5"/>
<dbReference type="RefSeq" id="WP_184166175.1">
    <property type="nucleotide sequence ID" value="NZ_JACHLN010000002.1"/>
</dbReference>
<evidence type="ECO:0000256" key="1">
    <source>
        <dbReference type="SAM" id="SignalP"/>
    </source>
</evidence>
<accession>A0A7W7K1C5</accession>
<sequence length="393" mass="42870">MRKLLLAGALALGTFAGQGAIAQAVQSSDVKLQTGDNSGLRKVGAEVLFWSQAQRDANFPHMERLFPGHIVKAGTRVRALPAGKPLAFPDADLDAFIAQQNIAGLIVLKDGKIILERYARGYSREGRWTSFSVAKSFTSSLVGAAIKDGYIKSVDEPVTKYIPELAGSGYDGVTIAQLLTMTSGVKWNEDYTDARSDVARMFLEPVPAGEDPTVWYMKKLPREFAPGAKWVYKTGETNLIGVLVMRATKKPLATYLSEKIWQPYGMEQDAFWMVDPSGHEVSGCCLSVSLRDYARLGQFALEGGKGVVPADWYRQSTTAHADIGVPGYGYGYQWWTYPEGRFGAQGIFGQTIRVDPRSKVVIAVSAAAPKASDSDYGKARTAFLNRLFEAAAR</sequence>
<dbReference type="Gene3D" id="3.40.710.10">
    <property type="entry name" value="DD-peptidase/beta-lactamase superfamily"/>
    <property type="match status" value="1"/>
</dbReference>
<organism evidence="3 4">
    <name type="scientific">Sphingomonas kyeonggiensis</name>
    <dbReference type="NCBI Taxonomy" id="1268553"/>
    <lineage>
        <taxon>Bacteria</taxon>
        <taxon>Pseudomonadati</taxon>
        <taxon>Pseudomonadota</taxon>
        <taxon>Alphaproteobacteria</taxon>
        <taxon>Sphingomonadales</taxon>
        <taxon>Sphingomonadaceae</taxon>
        <taxon>Sphingomonas</taxon>
    </lineage>
</organism>
<dbReference type="Proteomes" id="UP000575241">
    <property type="component" value="Unassembled WGS sequence"/>
</dbReference>
<dbReference type="PANTHER" id="PTHR43283:SF14">
    <property type="entry name" value="BLL8153 PROTEIN"/>
    <property type="match status" value="1"/>
</dbReference>
<keyword evidence="4" id="KW-1185">Reference proteome</keyword>
<feature type="signal peptide" evidence="1">
    <location>
        <begin position="1"/>
        <end position="22"/>
    </location>
</feature>
<protein>
    <submittedName>
        <fullName evidence="3">CubicO group peptidase (Beta-lactamase class C family)</fullName>
    </submittedName>
</protein>
<proteinExistence type="predicted"/>